<protein>
    <submittedName>
        <fullName evidence="1">Uncharacterized protein</fullName>
    </submittedName>
</protein>
<gene>
    <name evidence="1" type="ORF">MtrunA17_Chr8g0376051</name>
</gene>
<proteinExistence type="predicted"/>
<dbReference type="EMBL" id="PSQE01000008">
    <property type="protein sequence ID" value="RHN42360.1"/>
    <property type="molecule type" value="Genomic_DNA"/>
</dbReference>
<evidence type="ECO:0000313" key="1">
    <source>
        <dbReference type="EMBL" id="RHN42360.1"/>
    </source>
</evidence>
<name>A0A396GMU7_MEDTR</name>
<accession>A0A396GMU7</accession>
<organism evidence="1">
    <name type="scientific">Medicago truncatula</name>
    <name type="common">Barrel medic</name>
    <name type="synonym">Medicago tribuloides</name>
    <dbReference type="NCBI Taxonomy" id="3880"/>
    <lineage>
        <taxon>Eukaryota</taxon>
        <taxon>Viridiplantae</taxon>
        <taxon>Streptophyta</taxon>
        <taxon>Embryophyta</taxon>
        <taxon>Tracheophyta</taxon>
        <taxon>Spermatophyta</taxon>
        <taxon>Magnoliopsida</taxon>
        <taxon>eudicotyledons</taxon>
        <taxon>Gunneridae</taxon>
        <taxon>Pentapetalae</taxon>
        <taxon>rosids</taxon>
        <taxon>fabids</taxon>
        <taxon>Fabales</taxon>
        <taxon>Fabaceae</taxon>
        <taxon>Papilionoideae</taxon>
        <taxon>50 kb inversion clade</taxon>
        <taxon>NPAAA clade</taxon>
        <taxon>Hologalegina</taxon>
        <taxon>IRL clade</taxon>
        <taxon>Trifolieae</taxon>
        <taxon>Medicago</taxon>
    </lineage>
</organism>
<reference evidence="1" key="1">
    <citation type="journal article" date="2018" name="Nat. Plants">
        <title>Whole-genome landscape of Medicago truncatula symbiotic genes.</title>
        <authorList>
            <person name="Pecrix Y."/>
            <person name="Gamas P."/>
            <person name="Carrere S."/>
        </authorList>
    </citation>
    <scope>NUCLEOTIDE SEQUENCE</scope>
    <source>
        <tissue evidence="1">Leaves</tissue>
    </source>
</reference>
<dbReference type="Proteomes" id="UP000265566">
    <property type="component" value="Chromosome 8"/>
</dbReference>
<dbReference type="AlphaFoldDB" id="A0A396GMU7"/>
<dbReference type="Gramene" id="rna48793">
    <property type="protein sequence ID" value="RHN42360.1"/>
    <property type="gene ID" value="gene48793"/>
</dbReference>
<comment type="caution">
    <text evidence="1">The sequence shown here is derived from an EMBL/GenBank/DDBJ whole genome shotgun (WGS) entry which is preliminary data.</text>
</comment>
<sequence>MKIGPSEKEKKKKKMKIGVKLSFHVWVDQLTEPSHQINDVAVIKWVKG</sequence>